<dbReference type="Proteomes" id="UP001166093">
    <property type="component" value="Unassembled WGS sequence"/>
</dbReference>
<feature type="compositionally biased region" description="Basic and acidic residues" evidence="1">
    <location>
        <begin position="106"/>
        <end position="119"/>
    </location>
</feature>
<accession>A0ABS2YN41</accession>
<feature type="compositionally biased region" description="Polar residues" evidence="1">
    <location>
        <begin position="94"/>
        <end position="104"/>
    </location>
</feature>
<evidence type="ECO:0000313" key="3">
    <source>
        <dbReference type="Proteomes" id="UP001166093"/>
    </source>
</evidence>
<evidence type="ECO:0000256" key="1">
    <source>
        <dbReference type="SAM" id="MobiDB-lite"/>
    </source>
</evidence>
<feature type="compositionally biased region" description="Polar residues" evidence="1">
    <location>
        <begin position="73"/>
        <end position="82"/>
    </location>
</feature>
<sequence length="286" mass="30703">MVGTHKKHHSGGVPGSLSGVISQNSSECTKSTFSPPVLSAKSPLKSPGKRRSGLFPRLHASTESQGDSRTRCDSLSSAQKTPDSGHVSQDVKSETSSNPSSPEICNSKERSYIKLKDSGRSNISRSSSSTSSSSMAGESEVPEETESAVGRWDSLTEPPSLLQSSQPSTASPFRGDAFLYSPSLSCDAQCSATPVIMCRSPTDVKSKTSPRSNLKFRFDKLSQSSAVSIQCKQCVAVLRRREWIHPSELSLGARDRRKETNPGTSAALCKTNENELGLYLCRNVIA</sequence>
<protein>
    <submittedName>
        <fullName evidence="2">RPGP2 protein</fullName>
    </submittedName>
</protein>
<comment type="caution">
    <text evidence="2">The sequence shown here is derived from an EMBL/GenBank/DDBJ whole genome shotgun (WGS) entry which is preliminary data.</text>
</comment>
<keyword evidence="3" id="KW-1185">Reference proteome</keyword>
<feature type="compositionally biased region" description="Low complexity" evidence="1">
    <location>
        <begin position="120"/>
        <end position="134"/>
    </location>
</feature>
<dbReference type="EMBL" id="JAAWVQ010169749">
    <property type="protein sequence ID" value="MBN3287858.1"/>
    <property type="molecule type" value="Genomic_DNA"/>
</dbReference>
<evidence type="ECO:0000313" key="2">
    <source>
        <dbReference type="EMBL" id="MBN3287858.1"/>
    </source>
</evidence>
<name>A0ABS2YN41_POLSP</name>
<reference evidence="2" key="1">
    <citation type="journal article" date="2021" name="Cell">
        <title>Tracing the genetic footprints of vertebrate landing in non-teleost ray-finned fishes.</title>
        <authorList>
            <person name="Bi X."/>
            <person name="Wang K."/>
            <person name="Yang L."/>
            <person name="Pan H."/>
            <person name="Jiang H."/>
            <person name="Wei Q."/>
            <person name="Fang M."/>
            <person name="Yu H."/>
            <person name="Zhu C."/>
            <person name="Cai Y."/>
            <person name="He Y."/>
            <person name="Gan X."/>
            <person name="Zeng H."/>
            <person name="Yu D."/>
            <person name="Zhu Y."/>
            <person name="Jiang H."/>
            <person name="Qiu Q."/>
            <person name="Yang H."/>
            <person name="Zhang Y.E."/>
            <person name="Wang W."/>
            <person name="Zhu M."/>
            <person name="He S."/>
            <person name="Zhang G."/>
        </authorList>
    </citation>
    <scope>NUCLEOTIDE SEQUENCE</scope>
    <source>
        <strain evidence="2">Pddl_001</strain>
    </source>
</reference>
<feature type="non-terminal residue" evidence="2">
    <location>
        <position position="286"/>
    </location>
</feature>
<feature type="region of interest" description="Disordered" evidence="1">
    <location>
        <begin position="1"/>
        <end position="149"/>
    </location>
</feature>
<feature type="compositionally biased region" description="Basic residues" evidence="1">
    <location>
        <begin position="1"/>
        <end position="10"/>
    </location>
</feature>
<feature type="compositionally biased region" description="Polar residues" evidence="1">
    <location>
        <begin position="19"/>
        <end position="34"/>
    </location>
</feature>
<gene>
    <name evidence="2" type="primary">Rap1gap2</name>
    <name evidence="2" type="ORF">GTO93_0005007</name>
</gene>
<proteinExistence type="predicted"/>
<organism evidence="2 3">
    <name type="scientific">Polyodon spathula</name>
    <name type="common">North American paddlefish</name>
    <name type="synonym">Squalus spathula</name>
    <dbReference type="NCBI Taxonomy" id="7913"/>
    <lineage>
        <taxon>Eukaryota</taxon>
        <taxon>Metazoa</taxon>
        <taxon>Chordata</taxon>
        <taxon>Craniata</taxon>
        <taxon>Vertebrata</taxon>
        <taxon>Euteleostomi</taxon>
        <taxon>Actinopterygii</taxon>
        <taxon>Chondrostei</taxon>
        <taxon>Acipenseriformes</taxon>
        <taxon>Polyodontidae</taxon>
        <taxon>Polyodon</taxon>
    </lineage>
</organism>
<feature type="non-terminal residue" evidence="2">
    <location>
        <position position="1"/>
    </location>
</feature>